<sequence length="82" mass="9617">MRWNFSFGIQMILTVFIIMISIYCIISKDFTLLPLSQVLLALTFIIIGLREWKKAKRTYVIILYFGVAIFILFVVVQSFIAY</sequence>
<organism evidence="2 3">
    <name type="scientific">Lysinibacillus xylanilyticus</name>
    <dbReference type="NCBI Taxonomy" id="582475"/>
    <lineage>
        <taxon>Bacteria</taxon>
        <taxon>Bacillati</taxon>
        <taxon>Bacillota</taxon>
        <taxon>Bacilli</taxon>
        <taxon>Bacillales</taxon>
        <taxon>Bacillaceae</taxon>
        <taxon>Lysinibacillus</taxon>
    </lineage>
</organism>
<dbReference type="RefSeq" id="WP_368635169.1">
    <property type="nucleotide sequence ID" value="NZ_JBFRHK010000001.1"/>
</dbReference>
<feature type="transmembrane region" description="Helical" evidence="1">
    <location>
        <begin position="61"/>
        <end position="80"/>
    </location>
</feature>
<dbReference type="Pfam" id="PF13129">
    <property type="entry name" value="DUF3953"/>
    <property type="match status" value="1"/>
</dbReference>
<keyword evidence="1" id="KW-1133">Transmembrane helix</keyword>
<dbReference type="EMBL" id="JBFRHK010000001">
    <property type="protein sequence ID" value="MEX3743654.1"/>
    <property type="molecule type" value="Genomic_DNA"/>
</dbReference>
<comment type="caution">
    <text evidence="2">The sequence shown here is derived from an EMBL/GenBank/DDBJ whole genome shotgun (WGS) entry which is preliminary data.</text>
</comment>
<reference evidence="2 3" key="1">
    <citation type="submission" date="2024-07" db="EMBL/GenBank/DDBJ databases">
        <title>Characterization of a bacterium isolated from hydrolysated instant sea cucumber by whole-genome sequencing and metabolomics.</title>
        <authorList>
            <person name="Luo X."/>
            <person name="Zhang Z."/>
            <person name="Zheng Z."/>
            <person name="Zhang W."/>
            <person name="Ming T."/>
            <person name="Jiao L."/>
            <person name="Su X."/>
            <person name="Kong F."/>
            <person name="Xu J."/>
        </authorList>
    </citation>
    <scope>NUCLEOTIDE SEQUENCE [LARGE SCALE GENOMIC DNA]</scope>
    <source>
        <strain evidence="2 3">XL-2024</strain>
    </source>
</reference>
<evidence type="ECO:0000256" key="1">
    <source>
        <dbReference type="SAM" id="Phobius"/>
    </source>
</evidence>
<keyword evidence="3" id="KW-1185">Reference proteome</keyword>
<accession>A0ABV3VR33</accession>
<proteinExistence type="predicted"/>
<evidence type="ECO:0000313" key="2">
    <source>
        <dbReference type="EMBL" id="MEX3743654.1"/>
    </source>
</evidence>
<name>A0ABV3VR33_9BACI</name>
<dbReference type="InterPro" id="IPR025018">
    <property type="entry name" value="DUF3953"/>
</dbReference>
<dbReference type="Proteomes" id="UP001558534">
    <property type="component" value="Unassembled WGS sequence"/>
</dbReference>
<keyword evidence="1" id="KW-0472">Membrane</keyword>
<keyword evidence="1" id="KW-0812">Transmembrane</keyword>
<evidence type="ECO:0000313" key="3">
    <source>
        <dbReference type="Proteomes" id="UP001558534"/>
    </source>
</evidence>
<gene>
    <name evidence="2" type="ORF">AB1300_00750</name>
</gene>
<protein>
    <submittedName>
        <fullName evidence="2">DUF3953 domain-containing protein</fullName>
    </submittedName>
</protein>
<feature type="transmembrane region" description="Helical" evidence="1">
    <location>
        <begin position="7"/>
        <end position="26"/>
    </location>
</feature>
<feature type="transmembrane region" description="Helical" evidence="1">
    <location>
        <begin position="32"/>
        <end position="49"/>
    </location>
</feature>